<reference evidence="2" key="1">
    <citation type="journal article" date="2016" name="Gigascience">
        <title>De novo construction of an expanded transcriptome assembly for the western tarnished plant bug, Lygus hesperus.</title>
        <authorList>
            <person name="Tassone E.E."/>
            <person name="Geib S.M."/>
            <person name="Hall B."/>
            <person name="Fabrick J.A."/>
            <person name="Brent C.S."/>
            <person name="Hull J.J."/>
        </authorList>
    </citation>
    <scope>NUCLEOTIDE SEQUENCE</scope>
</reference>
<dbReference type="PANTHER" id="PTHR45774:SF3">
    <property type="entry name" value="BTB (POZ) DOMAIN-CONTAINING 2B-RELATED"/>
    <property type="match status" value="1"/>
</dbReference>
<proteinExistence type="predicted"/>
<evidence type="ECO:0000259" key="1">
    <source>
        <dbReference type="PROSITE" id="PS50097"/>
    </source>
</evidence>
<dbReference type="Pfam" id="PF07707">
    <property type="entry name" value="BACK"/>
    <property type="match status" value="1"/>
</dbReference>
<dbReference type="InterPro" id="IPR000210">
    <property type="entry name" value="BTB/POZ_dom"/>
</dbReference>
<dbReference type="Gene3D" id="1.25.40.420">
    <property type="match status" value="1"/>
</dbReference>
<protein>
    <submittedName>
        <fullName evidence="2">BTB/POZ domain-containing protein 2</fullName>
    </submittedName>
</protein>
<dbReference type="Gene3D" id="3.30.710.10">
    <property type="entry name" value="Potassium Channel Kv1.1, Chain A"/>
    <property type="match status" value="1"/>
</dbReference>
<dbReference type="GO" id="GO:0005829">
    <property type="term" value="C:cytosol"/>
    <property type="evidence" value="ECO:0007669"/>
    <property type="project" value="TreeGrafter"/>
</dbReference>
<dbReference type="GO" id="GO:0022008">
    <property type="term" value="P:neurogenesis"/>
    <property type="evidence" value="ECO:0007669"/>
    <property type="project" value="TreeGrafter"/>
</dbReference>
<dbReference type="Gene3D" id="2.60.120.820">
    <property type="entry name" value="PHR domain"/>
    <property type="match status" value="1"/>
</dbReference>
<dbReference type="PANTHER" id="PTHR45774">
    <property type="entry name" value="BTB/POZ DOMAIN-CONTAINING"/>
    <property type="match status" value="1"/>
</dbReference>
<feature type="domain" description="BTB" evidence="1">
    <location>
        <begin position="82"/>
        <end position="152"/>
    </location>
</feature>
<dbReference type="AlphaFoldDB" id="A0A146KQ54"/>
<dbReference type="Pfam" id="PF00651">
    <property type="entry name" value="BTB"/>
    <property type="match status" value="1"/>
</dbReference>
<dbReference type="SUPFAM" id="SSF54695">
    <property type="entry name" value="POZ domain"/>
    <property type="match status" value="1"/>
</dbReference>
<dbReference type="SMART" id="SM00875">
    <property type="entry name" value="BACK"/>
    <property type="match status" value="1"/>
</dbReference>
<evidence type="ECO:0000313" key="2">
    <source>
        <dbReference type="EMBL" id="JAP97139.1"/>
    </source>
</evidence>
<dbReference type="InterPro" id="IPR011705">
    <property type="entry name" value="BACK"/>
</dbReference>
<dbReference type="SMART" id="SM00225">
    <property type="entry name" value="BTB"/>
    <property type="match status" value="1"/>
</dbReference>
<feature type="non-terminal residue" evidence="2">
    <location>
        <position position="1"/>
    </location>
</feature>
<dbReference type="PROSITE" id="PS50097">
    <property type="entry name" value="BTB"/>
    <property type="match status" value="1"/>
</dbReference>
<dbReference type="GO" id="GO:0000932">
    <property type="term" value="C:P-body"/>
    <property type="evidence" value="ECO:0007669"/>
    <property type="project" value="TreeGrafter"/>
</dbReference>
<sequence>LDVRSRELFIDWFLCQFVGRSSKRFLKSSSLLGIIRSTISVSTISVTSIRGQYMMAQVCDWQVQQESISERAQYILKSGLWSDCKFIVGTDEPKREFKAHKLILSMASPVFEKMFQDCYKETKHDVSIVDIQPEAFGAMLNYVYGDQINLQSFDQACELCYVANKYMMPNLLKNCTAYIWQDVNVSNACRGYEFAKLFDQHNLMEKCKKIICQKTSEVISQPSFVEVQVSTLKMILEEERLGIRSEMELFTAVEKWTQAEFERLGIAGPEFSDKHKPIYEDLVSKICFLSMQPKEFAEGPALSPLLTKDQSFAILMNITSRNCDCPLPKGFTAWVRKTDHEDTSRNISLKLSLENITPTHNFSPTESTTLFCCNKDIDILGVMVMCQLPYLNSPTLSTNMALYNHMQKYKENLEIFIEDQSTNKIEDSSFKSTVEYRSMIDVYFPFPIKMLHGRTYKLGIIMNQPGLYMAGTLNSCDLIHKTVKFTFMKSSEPMFIHGIIFAN</sequence>
<dbReference type="EMBL" id="GDHC01021489">
    <property type="protein sequence ID" value="JAP97139.1"/>
    <property type="molecule type" value="Transcribed_RNA"/>
</dbReference>
<name>A0A146KQ54_LYGHE</name>
<dbReference type="InterPro" id="IPR038648">
    <property type="entry name" value="PHR_sf"/>
</dbReference>
<dbReference type="InterPro" id="IPR011333">
    <property type="entry name" value="SKP1/BTB/POZ_sf"/>
</dbReference>
<accession>A0A146KQ54</accession>
<organism evidence="2">
    <name type="scientific">Lygus hesperus</name>
    <name type="common">Western plant bug</name>
    <dbReference type="NCBI Taxonomy" id="30085"/>
    <lineage>
        <taxon>Eukaryota</taxon>
        <taxon>Metazoa</taxon>
        <taxon>Ecdysozoa</taxon>
        <taxon>Arthropoda</taxon>
        <taxon>Hexapoda</taxon>
        <taxon>Insecta</taxon>
        <taxon>Pterygota</taxon>
        <taxon>Neoptera</taxon>
        <taxon>Paraneoptera</taxon>
        <taxon>Hemiptera</taxon>
        <taxon>Heteroptera</taxon>
        <taxon>Panheteroptera</taxon>
        <taxon>Cimicomorpha</taxon>
        <taxon>Miridae</taxon>
        <taxon>Mirini</taxon>
        <taxon>Lygus</taxon>
    </lineage>
</organism>
<gene>
    <name evidence="2" type="primary">BTBD2_4</name>
    <name evidence="2" type="ORF">g.38786</name>
</gene>